<proteinExistence type="inferred from homology"/>
<dbReference type="RefSeq" id="WP_066533680.1">
    <property type="nucleotide sequence ID" value="NZ_CP021422.1"/>
</dbReference>
<reference evidence="10 12" key="3">
    <citation type="submission" date="2020-11" db="EMBL/GenBank/DDBJ databases">
        <title>Closed and high quality bacterial genomes of the OMM12 community.</title>
        <authorList>
            <person name="Marbouty M."/>
            <person name="Lamy-Besnier Q."/>
            <person name="Debarbieux L."/>
            <person name="Koszul R."/>
        </authorList>
    </citation>
    <scope>NUCLEOTIDE SEQUENCE [LARGE SCALE GENOMIC DNA]</scope>
    <source>
        <strain evidence="10 12">KB18</strain>
    </source>
</reference>
<dbReference type="KEGG" id="amur:ADH66_08065"/>
<evidence type="ECO:0000256" key="3">
    <source>
        <dbReference type="ARBA" id="ARBA00022475"/>
    </source>
</evidence>
<dbReference type="GO" id="GO:0005886">
    <property type="term" value="C:plasma membrane"/>
    <property type="evidence" value="ECO:0007669"/>
    <property type="project" value="UniProtKB-SubCell"/>
</dbReference>
<dbReference type="Pfam" id="PF03062">
    <property type="entry name" value="MBOAT"/>
    <property type="match status" value="1"/>
</dbReference>
<feature type="transmembrane region" description="Helical" evidence="8">
    <location>
        <begin position="499"/>
        <end position="525"/>
    </location>
</feature>
<keyword evidence="6 7" id="KW-0472">Membrane</keyword>
<feature type="transmembrane region" description="Helical" evidence="8">
    <location>
        <begin position="6"/>
        <end position="21"/>
    </location>
</feature>
<dbReference type="PIRSF" id="PIRSF016636">
    <property type="entry name" value="AlgI_DltB"/>
    <property type="match status" value="1"/>
</dbReference>
<sequence length="527" mass="59773">MSITSLAFVAFAAVLAAAYYLVPKRFQWVVLLLFSAVFYLMSGPKHGVYILVTALSAYACALWMARVSQGQKAFFQAHKELSREEKGAIRQKNTRRKRLALIAALLLNFGLLSVFKYAHFVLDQINRLLGLFGGFQFDNSFSILVPLGISFYTFQTMGYLIDVYWDKAPPERNFFKLLLFTSFFPQITQGPISGYSQLSCQFLQPHSFSYENFAAGCQRMIWGYFKKLVLADTLAPCVHAVFENYAQYSGPAVLTGVFFYSIQIYADFSGYMDIMCGLCQVLDIRLEENFLRPYFSKSIAEYWRRWHITLGAWFKSYIYYPIAVSKWNTRLGKWARGRFGKTFGQALPASIALVAVWLVTGIWHGASWAYIAWGGVNGLFIIVSLWLEPLYQWGRDKLHLRESSFGWRLFQVARTYLLVCFIKVLPEVGGLRQGLGLWRQVFTGRRLPSFAELFPYGMPLSSLIMVAVATGALLLVSLLQRKGSVRAWFGRAPLPVRAFTLAVLLVLTVYFGVPASGNVGGFLYAQF</sequence>
<keyword evidence="7" id="KW-0012">Acyltransferase</keyword>
<dbReference type="AlphaFoldDB" id="A0A1Z2XQC2"/>
<evidence type="ECO:0000313" key="12">
    <source>
        <dbReference type="Proteomes" id="UP000596035"/>
    </source>
</evidence>
<evidence type="ECO:0000256" key="5">
    <source>
        <dbReference type="ARBA" id="ARBA00022989"/>
    </source>
</evidence>
<dbReference type="Proteomes" id="UP000596035">
    <property type="component" value="Chromosome"/>
</dbReference>
<accession>A0A1Z2XQC2</accession>
<feature type="transmembrane region" description="Helical" evidence="8">
    <location>
        <begin position="99"/>
        <end position="120"/>
    </location>
</feature>
<comment type="similarity">
    <text evidence="2 7">Belongs to the membrane-bound acyltransferase family.</text>
</comment>
<evidence type="ECO:0000256" key="1">
    <source>
        <dbReference type="ARBA" id="ARBA00004651"/>
    </source>
</evidence>
<evidence type="ECO:0000313" key="10">
    <source>
        <dbReference type="EMBL" id="QQR29893.1"/>
    </source>
</evidence>
<keyword evidence="3 7" id="KW-1003">Cell membrane</keyword>
<feature type="transmembrane region" description="Helical" evidence="8">
    <location>
        <begin position="140"/>
        <end position="165"/>
    </location>
</feature>
<dbReference type="GO" id="GO:0016746">
    <property type="term" value="F:acyltransferase activity"/>
    <property type="evidence" value="ECO:0007669"/>
    <property type="project" value="UniProtKB-KW"/>
</dbReference>
<organism evidence="10 12">
    <name type="scientific">Acutalibacter muris</name>
    <dbReference type="NCBI Taxonomy" id="1796620"/>
    <lineage>
        <taxon>Bacteria</taxon>
        <taxon>Bacillati</taxon>
        <taxon>Bacillota</taxon>
        <taxon>Clostridia</taxon>
        <taxon>Eubacteriales</taxon>
        <taxon>Acutalibacteraceae</taxon>
        <taxon>Acutalibacter</taxon>
    </lineage>
</organism>
<evidence type="ECO:0000256" key="4">
    <source>
        <dbReference type="ARBA" id="ARBA00022692"/>
    </source>
</evidence>
<keyword evidence="7" id="KW-0808">Transferase</keyword>
<dbReference type="InterPro" id="IPR051085">
    <property type="entry name" value="MB_O-acyltransferase"/>
</dbReference>
<dbReference type="InterPro" id="IPR004299">
    <property type="entry name" value="MBOAT_fam"/>
</dbReference>
<dbReference type="EMBL" id="CP021422">
    <property type="protein sequence ID" value="ASB40616.1"/>
    <property type="molecule type" value="Genomic_DNA"/>
</dbReference>
<evidence type="ECO:0000313" key="11">
    <source>
        <dbReference type="Proteomes" id="UP000196710"/>
    </source>
</evidence>
<dbReference type="PIRSF" id="PIRSF500217">
    <property type="entry name" value="AlgI"/>
    <property type="match status" value="1"/>
</dbReference>
<dbReference type="PANTHER" id="PTHR13285">
    <property type="entry name" value="ACYLTRANSFERASE"/>
    <property type="match status" value="1"/>
</dbReference>
<feature type="transmembrane region" description="Helical" evidence="8">
    <location>
        <begin position="407"/>
        <end position="425"/>
    </location>
</feature>
<dbReference type="Proteomes" id="UP000196710">
    <property type="component" value="Chromosome"/>
</dbReference>
<protein>
    <submittedName>
        <fullName evidence="10">MBOAT family protein</fullName>
    </submittedName>
    <submittedName>
        <fullName evidence="9">Membrane-bound O-acyltransferase family protein</fullName>
    </submittedName>
</protein>
<evidence type="ECO:0000256" key="7">
    <source>
        <dbReference type="PIRNR" id="PIRNR016636"/>
    </source>
</evidence>
<reference evidence="11" key="2">
    <citation type="submission" date="2017-05" db="EMBL/GenBank/DDBJ databases">
        <title>Improved OligoMM genomes.</title>
        <authorList>
            <person name="Garzetti D."/>
        </authorList>
    </citation>
    <scope>NUCLEOTIDE SEQUENCE [LARGE SCALE GENOMIC DNA]</scope>
    <source>
        <strain evidence="11">KB18</strain>
    </source>
</reference>
<name>A0A1Z2XQC2_9FIRM</name>
<gene>
    <name evidence="9" type="ORF">ADH66_08065</name>
    <name evidence="10" type="ORF">I5Q82_18100</name>
</gene>
<feature type="transmembrane region" description="Helical" evidence="8">
    <location>
        <begin position="48"/>
        <end position="65"/>
    </location>
</feature>
<evidence type="ECO:0000256" key="6">
    <source>
        <dbReference type="ARBA" id="ARBA00023136"/>
    </source>
</evidence>
<evidence type="ECO:0000313" key="9">
    <source>
        <dbReference type="EMBL" id="ASB40616.1"/>
    </source>
</evidence>
<dbReference type="EMBL" id="CP065321">
    <property type="protein sequence ID" value="QQR29893.1"/>
    <property type="molecule type" value="Genomic_DNA"/>
</dbReference>
<keyword evidence="11" id="KW-1185">Reference proteome</keyword>
<dbReference type="InterPro" id="IPR024194">
    <property type="entry name" value="Ac/AlaTfrase_AlgI/DltB"/>
</dbReference>
<feature type="transmembrane region" description="Helical" evidence="8">
    <location>
        <begin position="456"/>
        <end position="479"/>
    </location>
</feature>
<dbReference type="PANTHER" id="PTHR13285:SF18">
    <property type="entry name" value="PROTEIN-CYSTEINE N-PALMITOYLTRANSFERASE RASP"/>
    <property type="match status" value="1"/>
</dbReference>
<evidence type="ECO:0000256" key="8">
    <source>
        <dbReference type="SAM" id="Phobius"/>
    </source>
</evidence>
<keyword evidence="4 8" id="KW-0812">Transmembrane</keyword>
<dbReference type="InterPro" id="IPR028362">
    <property type="entry name" value="AlgI"/>
</dbReference>
<evidence type="ECO:0000256" key="2">
    <source>
        <dbReference type="ARBA" id="ARBA00010323"/>
    </source>
</evidence>
<dbReference type="GO" id="GO:0042121">
    <property type="term" value="P:alginic acid biosynthetic process"/>
    <property type="evidence" value="ECO:0007669"/>
    <property type="project" value="InterPro"/>
</dbReference>
<feature type="transmembrane region" description="Helical" evidence="8">
    <location>
        <begin position="26"/>
        <end position="42"/>
    </location>
</feature>
<reference evidence="9" key="1">
    <citation type="journal article" date="2017" name="Genome Announc.">
        <title>High-Quality Whole-Genome Sequences of the Oligo-Mouse-Microbiota Bacterial Community.</title>
        <authorList>
            <person name="Garzetti D."/>
            <person name="Brugiroux S."/>
            <person name="Bunk B."/>
            <person name="Pukall R."/>
            <person name="McCoy K.D."/>
            <person name="Macpherson A.J."/>
            <person name="Stecher B."/>
        </authorList>
    </citation>
    <scope>NUCLEOTIDE SEQUENCE</scope>
    <source>
        <strain evidence="9">KB18</strain>
    </source>
</reference>
<feature type="transmembrane region" description="Helical" evidence="8">
    <location>
        <begin position="346"/>
        <end position="364"/>
    </location>
</feature>
<comment type="subcellular location">
    <subcellularLocation>
        <location evidence="1">Cell membrane</location>
        <topology evidence="1">Multi-pass membrane protein</topology>
    </subcellularLocation>
</comment>
<keyword evidence="5 8" id="KW-1133">Transmembrane helix</keyword>
<feature type="transmembrane region" description="Helical" evidence="8">
    <location>
        <begin position="370"/>
        <end position="387"/>
    </location>
</feature>